<dbReference type="SUPFAM" id="SSF58104">
    <property type="entry name" value="Methyl-accepting chemotaxis protein (MCP) signaling domain"/>
    <property type="match status" value="1"/>
</dbReference>
<dbReference type="PROSITE" id="PS50111">
    <property type="entry name" value="CHEMOTAXIS_TRANSDUC_2"/>
    <property type="match status" value="1"/>
</dbReference>
<dbReference type="RefSeq" id="WP_272145037.1">
    <property type="nucleotide sequence ID" value="NZ_JAQNDM010000002.1"/>
</dbReference>
<reference evidence="7 8" key="1">
    <citation type="submission" date="2022-11" db="EMBL/GenBank/DDBJ databases">
        <title>Minimal conservation of predation-associated metabolite biosynthetic gene clusters underscores biosynthetic potential of Myxococcota including descriptions for ten novel species: Archangium lansinium sp. nov., Myxococcus landrumus sp. nov., Nannocystis bai.</title>
        <authorList>
            <person name="Ahearne A."/>
            <person name="Stevens C."/>
            <person name="Dowd S."/>
        </authorList>
    </citation>
    <scope>NUCLEOTIDE SEQUENCE [LARGE SCALE GENOMIC DNA]</scope>
    <source>
        <strain evidence="7 8">NCWAL01</strain>
    </source>
</reference>
<dbReference type="Gene3D" id="6.10.340.10">
    <property type="match status" value="1"/>
</dbReference>
<evidence type="ECO:0000256" key="1">
    <source>
        <dbReference type="ARBA" id="ARBA00023224"/>
    </source>
</evidence>
<dbReference type="CDD" id="cd19410">
    <property type="entry name" value="HK9-like_sensor"/>
    <property type="match status" value="1"/>
</dbReference>
<comment type="similarity">
    <text evidence="2">Belongs to the methyl-accepting chemotaxis (MCP) protein family.</text>
</comment>
<dbReference type="InterPro" id="IPR003660">
    <property type="entry name" value="HAMP_dom"/>
</dbReference>
<keyword evidence="4" id="KW-1133">Transmembrane helix</keyword>
<dbReference type="Proteomes" id="UP001221838">
    <property type="component" value="Unassembled WGS sequence"/>
</dbReference>
<dbReference type="InterPro" id="IPR007891">
    <property type="entry name" value="CHASE3"/>
</dbReference>
<accession>A0ABT5DL59</accession>
<dbReference type="PRINTS" id="PR00260">
    <property type="entry name" value="CHEMTRNSDUCR"/>
</dbReference>
<sequence>MTIGKKIVTGFGLCLLVLLAVALVAFQGAEQLVRTSDDVVTSREQARYLREVRTMLLDAETAQRGFLLTGQERYLDPYARALPNIETDLEALKRAFKNEPQQEVRLARLERQIREKLVELADTIRLRREQGFEVAQAVVLTDKGKLLMQDIRQSIDEMLVVGDERWVQAADNAQRNAQRSILFLSVGTLLGFIIVGLGSYVITRGITVPLGRLMSGVEFFTRGNLSHRIEVHNEDETGRLARAFNAMAERRQESEAQLGRQSEQREQTLRTVAEFVNQLAGASSEILSSTSEQVASAQEQGSAVAETVSTVEEIAQTSEEAAGRARAVSESARQSEELGKGGRRAVDEAVGAMATVREQVESIATRILALAEQAQAIGDIINTVNDISEQTHMLALNASIEASRAGEHGRGFAVVATEVKALADQSKKATAQVRQILGHIQKATHSAVMTTEEGTKSVATATRVVGQAGSSIQTLGEILAQASLTAAQIAASANQQATGIGQIRQAMRDVNQSAQQTLASTRQTERAVQDLNTMGLKLKGLLSEFGRNAKAA</sequence>
<evidence type="ECO:0000259" key="6">
    <source>
        <dbReference type="PROSITE" id="PS50885"/>
    </source>
</evidence>
<dbReference type="EMBL" id="JAQNDM010000002">
    <property type="protein sequence ID" value="MDC0714404.1"/>
    <property type="molecule type" value="Genomic_DNA"/>
</dbReference>
<dbReference type="InterPro" id="IPR004089">
    <property type="entry name" value="MCPsignal_dom"/>
</dbReference>
<keyword evidence="4" id="KW-0472">Membrane</keyword>
<dbReference type="Pfam" id="PF00672">
    <property type="entry name" value="HAMP"/>
    <property type="match status" value="1"/>
</dbReference>
<feature type="domain" description="HAMP" evidence="6">
    <location>
        <begin position="204"/>
        <end position="256"/>
    </location>
</feature>
<comment type="caution">
    <text evidence="7">The sequence shown here is derived from an EMBL/GenBank/DDBJ whole genome shotgun (WGS) entry which is preliminary data.</text>
</comment>
<dbReference type="PROSITE" id="PS50885">
    <property type="entry name" value="HAMP"/>
    <property type="match status" value="1"/>
</dbReference>
<evidence type="ECO:0000256" key="3">
    <source>
        <dbReference type="PROSITE-ProRule" id="PRU00284"/>
    </source>
</evidence>
<protein>
    <submittedName>
        <fullName evidence="7">Methyl-accepting chemotaxis protein</fullName>
    </submittedName>
</protein>
<keyword evidence="4" id="KW-0812">Transmembrane</keyword>
<feature type="transmembrane region" description="Helical" evidence="4">
    <location>
        <begin position="181"/>
        <end position="202"/>
    </location>
</feature>
<dbReference type="PANTHER" id="PTHR32089:SF112">
    <property type="entry name" value="LYSOZYME-LIKE PROTEIN-RELATED"/>
    <property type="match status" value="1"/>
</dbReference>
<dbReference type="Gene3D" id="1.10.287.950">
    <property type="entry name" value="Methyl-accepting chemotaxis protein"/>
    <property type="match status" value="1"/>
</dbReference>
<organism evidence="7 8">
    <name type="scientific">Stigmatella ashevillensis</name>
    <dbReference type="NCBI Taxonomy" id="2995309"/>
    <lineage>
        <taxon>Bacteria</taxon>
        <taxon>Pseudomonadati</taxon>
        <taxon>Myxococcota</taxon>
        <taxon>Myxococcia</taxon>
        <taxon>Myxococcales</taxon>
        <taxon>Cystobacterineae</taxon>
        <taxon>Archangiaceae</taxon>
        <taxon>Stigmatella</taxon>
    </lineage>
</organism>
<keyword evidence="1 3" id="KW-0807">Transducer</keyword>
<dbReference type="Pfam" id="PF05227">
    <property type="entry name" value="CHASE3"/>
    <property type="match status" value="1"/>
</dbReference>
<proteinExistence type="inferred from homology"/>
<keyword evidence="8" id="KW-1185">Reference proteome</keyword>
<dbReference type="CDD" id="cd06225">
    <property type="entry name" value="HAMP"/>
    <property type="match status" value="1"/>
</dbReference>
<dbReference type="SMART" id="SM00283">
    <property type="entry name" value="MA"/>
    <property type="match status" value="1"/>
</dbReference>
<evidence type="ECO:0000256" key="4">
    <source>
        <dbReference type="SAM" id="Phobius"/>
    </source>
</evidence>
<dbReference type="InterPro" id="IPR004090">
    <property type="entry name" value="Chemotax_Me-accpt_rcpt"/>
</dbReference>
<dbReference type="PANTHER" id="PTHR32089">
    <property type="entry name" value="METHYL-ACCEPTING CHEMOTAXIS PROTEIN MCPB"/>
    <property type="match status" value="1"/>
</dbReference>
<dbReference type="SMART" id="SM00304">
    <property type="entry name" value="HAMP"/>
    <property type="match status" value="1"/>
</dbReference>
<evidence type="ECO:0000313" key="8">
    <source>
        <dbReference type="Proteomes" id="UP001221838"/>
    </source>
</evidence>
<evidence type="ECO:0000259" key="5">
    <source>
        <dbReference type="PROSITE" id="PS50111"/>
    </source>
</evidence>
<feature type="domain" description="Methyl-accepting transducer" evidence="5">
    <location>
        <begin position="275"/>
        <end position="511"/>
    </location>
</feature>
<name>A0ABT5DL59_9BACT</name>
<evidence type="ECO:0000313" key="7">
    <source>
        <dbReference type="EMBL" id="MDC0714404.1"/>
    </source>
</evidence>
<dbReference type="Pfam" id="PF00015">
    <property type="entry name" value="MCPsignal"/>
    <property type="match status" value="1"/>
</dbReference>
<gene>
    <name evidence="7" type="ORF">POL68_38470</name>
</gene>
<evidence type="ECO:0000256" key="2">
    <source>
        <dbReference type="ARBA" id="ARBA00029447"/>
    </source>
</evidence>